<feature type="domain" description="Histidine kinase" evidence="10">
    <location>
        <begin position="260"/>
        <end position="475"/>
    </location>
</feature>
<comment type="subcellular location">
    <subcellularLocation>
        <location evidence="2">Membrane</location>
    </subcellularLocation>
</comment>
<keyword evidence="6 12" id="KW-0418">Kinase</keyword>
<sequence>MKKKNNSHQKQNPFFSIVQSVFNSISTEISRRKESVVSNLRFSISLRISLTYFRFLLTSLVAIIVIYSLALMVIVFPILHRDDKILANEVINTFEEGSMSQQWLNQLKRVTQKDIYVAIDEVMYTTSEALNLANRNRIYYDRTNNELFYIHFINENNTIIVAHSLNDKLRYLRNIILFVAILEILRMIKILLKGNKAHKKVLKPIKDITETAEIISAQNLGERINVVGTKNELKDLAKTINIMMDRIESSYNSQQEFVSDASHELRTPIAVIQGYANLLNRWGKKDKDVLEESILAIKNETDHMQDLVEKLLFLARHDKKTLKLDKSFFELKPMLEEMIKETKMLTQNHSIESTIDCTPIIYGDKQGIKQAIRVFVDNAIKYTQEDGKIMINCTRVKEECIIEIVDNGVGISKKDLKKVFNRFYRVDASRKINKTGHGLGLAIARLIIVGHNGKIKVKSKLGEGSTFSIHLKVEKWT</sequence>
<keyword evidence="9" id="KW-0812">Transmembrane</keyword>
<dbReference type="PROSITE" id="PS50109">
    <property type="entry name" value="HIS_KIN"/>
    <property type="match status" value="1"/>
</dbReference>
<dbReference type="PROSITE" id="PS50885">
    <property type="entry name" value="HAMP"/>
    <property type="match status" value="1"/>
</dbReference>
<keyword evidence="4" id="KW-0597">Phosphoprotein</keyword>
<evidence type="ECO:0000313" key="12">
    <source>
        <dbReference type="EMBL" id="TCK98469.1"/>
    </source>
</evidence>
<dbReference type="CDD" id="cd00082">
    <property type="entry name" value="HisKA"/>
    <property type="match status" value="1"/>
</dbReference>
<dbReference type="OrthoDB" id="9786919at2"/>
<dbReference type="InterPro" id="IPR036890">
    <property type="entry name" value="HATPase_C_sf"/>
</dbReference>
<dbReference type="GO" id="GO:0005886">
    <property type="term" value="C:plasma membrane"/>
    <property type="evidence" value="ECO:0007669"/>
    <property type="project" value="TreeGrafter"/>
</dbReference>
<dbReference type="InterPro" id="IPR050351">
    <property type="entry name" value="BphY/WalK/GraS-like"/>
</dbReference>
<dbReference type="FunFam" id="1.10.287.130:FF:000001">
    <property type="entry name" value="Two-component sensor histidine kinase"/>
    <property type="match status" value="1"/>
</dbReference>
<dbReference type="InterPro" id="IPR036097">
    <property type="entry name" value="HisK_dim/P_sf"/>
</dbReference>
<evidence type="ECO:0000256" key="2">
    <source>
        <dbReference type="ARBA" id="ARBA00004370"/>
    </source>
</evidence>
<evidence type="ECO:0000256" key="7">
    <source>
        <dbReference type="ARBA" id="ARBA00023012"/>
    </source>
</evidence>
<keyword evidence="7" id="KW-0902">Two-component regulatory system</keyword>
<feature type="transmembrane region" description="Helical" evidence="9">
    <location>
        <begin position="55"/>
        <end position="79"/>
    </location>
</feature>
<dbReference type="GO" id="GO:0004721">
    <property type="term" value="F:phosphoprotein phosphatase activity"/>
    <property type="evidence" value="ECO:0007669"/>
    <property type="project" value="TreeGrafter"/>
</dbReference>
<dbReference type="InterPro" id="IPR004358">
    <property type="entry name" value="Sig_transdc_His_kin-like_C"/>
</dbReference>
<dbReference type="FunFam" id="3.30.565.10:FF:000006">
    <property type="entry name" value="Sensor histidine kinase WalK"/>
    <property type="match status" value="1"/>
</dbReference>
<keyword evidence="5" id="KW-0808">Transferase</keyword>
<dbReference type="Pfam" id="PF00512">
    <property type="entry name" value="HisKA"/>
    <property type="match status" value="1"/>
</dbReference>
<comment type="caution">
    <text evidence="12">The sequence shown here is derived from an EMBL/GenBank/DDBJ whole genome shotgun (WGS) entry which is preliminary data.</text>
</comment>
<dbReference type="PRINTS" id="PR00344">
    <property type="entry name" value="BCTRLSENSOR"/>
</dbReference>
<evidence type="ECO:0000256" key="5">
    <source>
        <dbReference type="ARBA" id="ARBA00022679"/>
    </source>
</evidence>
<evidence type="ECO:0000256" key="9">
    <source>
        <dbReference type="SAM" id="Phobius"/>
    </source>
</evidence>
<dbReference type="SMART" id="SM00304">
    <property type="entry name" value="HAMP"/>
    <property type="match status" value="1"/>
</dbReference>
<dbReference type="InterPro" id="IPR003594">
    <property type="entry name" value="HATPase_dom"/>
</dbReference>
<dbReference type="SUPFAM" id="SSF158472">
    <property type="entry name" value="HAMP domain-like"/>
    <property type="match status" value="1"/>
</dbReference>
<dbReference type="CDD" id="cd00075">
    <property type="entry name" value="HATPase"/>
    <property type="match status" value="1"/>
</dbReference>
<dbReference type="InterPro" id="IPR003661">
    <property type="entry name" value="HisK_dim/P_dom"/>
</dbReference>
<dbReference type="SUPFAM" id="SSF55874">
    <property type="entry name" value="ATPase domain of HSP90 chaperone/DNA topoisomerase II/histidine kinase"/>
    <property type="match status" value="1"/>
</dbReference>
<evidence type="ECO:0000259" key="10">
    <source>
        <dbReference type="PROSITE" id="PS50109"/>
    </source>
</evidence>
<accession>A0A4R1N624</accession>
<proteinExistence type="predicted"/>
<dbReference type="SUPFAM" id="SSF47384">
    <property type="entry name" value="Homodimeric domain of signal transducing histidine kinase"/>
    <property type="match status" value="1"/>
</dbReference>
<dbReference type="SMART" id="SM00388">
    <property type="entry name" value="HisKA"/>
    <property type="match status" value="1"/>
</dbReference>
<keyword evidence="8 9" id="KW-0472">Membrane</keyword>
<evidence type="ECO:0000313" key="13">
    <source>
        <dbReference type="Proteomes" id="UP000294545"/>
    </source>
</evidence>
<dbReference type="GO" id="GO:0016036">
    <property type="term" value="P:cellular response to phosphate starvation"/>
    <property type="evidence" value="ECO:0007669"/>
    <property type="project" value="TreeGrafter"/>
</dbReference>
<evidence type="ECO:0000256" key="4">
    <source>
        <dbReference type="ARBA" id="ARBA00022553"/>
    </source>
</evidence>
<dbReference type="EC" id="2.7.13.3" evidence="3"/>
<dbReference type="Gene3D" id="3.30.565.10">
    <property type="entry name" value="Histidine kinase-like ATPase, C-terminal domain"/>
    <property type="match status" value="1"/>
</dbReference>
<dbReference type="Pfam" id="PF02518">
    <property type="entry name" value="HATPase_c"/>
    <property type="match status" value="1"/>
</dbReference>
<name>A0A4R1N624_9FIRM</name>
<keyword evidence="13" id="KW-1185">Reference proteome</keyword>
<dbReference type="Gene3D" id="1.10.287.130">
    <property type="match status" value="1"/>
</dbReference>
<protein>
    <recommendedName>
        <fullName evidence="3">histidine kinase</fullName>
        <ecNumber evidence="3">2.7.13.3</ecNumber>
    </recommendedName>
</protein>
<keyword evidence="9" id="KW-1133">Transmembrane helix</keyword>
<reference evidence="12 13" key="1">
    <citation type="submission" date="2019-03" db="EMBL/GenBank/DDBJ databases">
        <title>Genomic Encyclopedia of Type Strains, Phase IV (KMG-IV): sequencing the most valuable type-strain genomes for metagenomic binning, comparative biology and taxonomic classification.</title>
        <authorList>
            <person name="Goeker M."/>
        </authorList>
    </citation>
    <scope>NUCLEOTIDE SEQUENCE [LARGE SCALE GENOMIC DNA]</scope>
    <source>
        <strain evidence="12 13">DSM 24176</strain>
    </source>
</reference>
<dbReference type="SMART" id="SM00387">
    <property type="entry name" value="HATPase_c"/>
    <property type="match status" value="1"/>
</dbReference>
<evidence type="ECO:0000256" key="6">
    <source>
        <dbReference type="ARBA" id="ARBA00022777"/>
    </source>
</evidence>
<dbReference type="Pfam" id="PF00672">
    <property type="entry name" value="HAMP"/>
    <property type="match status" value="1"/>
</dbReference>
<evidence type="ECO:0000259" key="11">
    <source>
        <dbReference type="PROSITE" id="PS50885"/>
    </source>
</evidence>
<dbReference type="InterPro" id="IPR003660">
    <property type="entry name" value="HAMP_dom"/>
</dbReference>
<dbReference type="GO" id="GO:0000155">
    <property type="term" value="F:phosphorelay sensor kinase activity"/>
    <property type="evidence" value="ECO:0007669"/>
    <property type="project" value="InterPro"/>
</dbReference>
<dbReference type="PANTHER" id="PTHR45453:SF1">
    <property type="entry name" value="PHOSPHATE REGULON SENSOR PROTEIN PHOR"/>
    <property type="match status" value="1"/>
</dbReference>
<gene>
    <name evidence="12" type="ORF">EDC19_0891</name>
</gene>
<dbReference type="RefSeq" id="WP_132281094.1">
    <property type="nucleotide sequence ID" value="NZ_SMGQ01000011.1"/>
</dbReference>
<dbReference type="PANTHER" id="PTHR45453">
    <property type="entry name" value="PHOSPHATE REGULON SENSOR PROTEIN PHOR"/>
    <property type="match status" value="1"/>
</dbReference>
<dbReference type="CDD" id="cd06225">
    <property type="entry name" value="HAMP"/>
    <property type="match status" value="1"/>
</dbReference>
<dbReference type="InterPro" id="IPR005467">
    <property type="entry name" value="His_kinase_dom"/>
</dbReference>
<organism evidence="12 13">
    <name type="scientific">Natranaerovirga hydrolytica</name>
    <dbReference type="NCBI Taxonomy" id="680378"/>
    <lineage>
        <taxon>Bacteria</taxon>
        <taxon>Bacillati</taxon>
        <taxon>Bacillota</taxon>
        <taxon>Clostridia</taxon>
        <taxon>Lachnospirales</taxon>
        <taxon>Natranaerovirgaceae</taxon>
        <taxon>Natranaerovirga</taxon>
    </lineage>
</organism>
<dbReference type="AlphaFoldDB" id="A0A4R1N624"/>
<feature type="domain" description="HAMP" evidence="11">
    <location>
        <begin position="199"/>
        <end position="252"/>
    </location>
</feature>
<comment type="catalytic activity">
    <reaction evidence="1">
        <text>ATP + protein L-histidine = ADP + protein N-phospho-L-histidine.</text>
        <dbReference type="EC" id="2.7.13.3"/>
    </reaction>
</comment>
<evidence type="ECO:0000256" key="8">
    <source>
        <dbReference type="ARBA" id="ARBA00023136"/>
    </source>
</evidence>
<dbReference type="Proteomes" id="UP000294545">
    <property type="component" value="Unassembled WGS sequence"/>
</dbReference>
<evidence type="ECO:0000256" key="3">
    <source>
        <dbReference type="ARBA" id="ARBA00012438"/>
    </source>
</evidence>
<dbReference type="Gene3D" id="6.10.340.10">
    <property type="match status" value="1"/>
</dbReference>
<evidence type="ECO:0000256" key="1">
    <source>
        <dbReference type="ARBA" id="ARBA00000085"/>
    </source>
</evidence>
<dbReference type="EMBL" id="SMGQ01000011">
    <property type="protein sequence ID" value="TCK98469.1"/>
    <property type="molecule type" value="Genomic_DNA"/>
</dbReference>